<keyword evidence="2" id="KW-0378">Hydrolase</keyword>
<keyword evidence="6" id="KW-1185">Reference proteome</keyword>
<dbReference type="Pfam" id="PF00545">
    <property type="entry name" value="Ribonuclease"/>
    <property type="match status" value="1"/>
</dbReference>
<proteinExistence type="predicted"/>
<sequence>MRAAVAFIALQTAFQAALAAPQFTGASVEPHGHQYPRTYTNSQLSIDEPSETFYEGEGGTAQPPPIPPNQNAEELINIPDDTTKNDGGSSQSSSVNGASKPDVPVGGANGGGSSGIAPVTGLGVPGTYGSGILGNAVSGIGPGLGGSGSGAPNVGSIGVNSANTAAVAGAADAGTATKPPVYEGDVSNVPQAKEPETQLVNLDEETAGSSGEVSPTEGEISQESSQNLDKCFNGPLARRTPNPPSWAKQAFREARDYAKSGKTVPGTNYPHEYRNFEKNFKSEGRLMEYPIDVKNKQGYSGGNPGKSRVIIREDAKGNWEFEGVIEHQEDGTFKRVC</sequence>
<dbReference type="AlphaFoldDB" id="A0A5N5WJ38"/>
<keyword evidence="1" id="KW-0540">Nuclease</keyword>
<dbReference type="InterPro" id="IPR000026">
    <property type="entry name" value="N1-like"/>
</dbReference>
<dbReference type="GO" id="GO:0004521">
    <property type="term" value="F:RNA endonuclease activity"/>
    <property type="evidence" value="ECO:0007669"/>
    <property type="project" value="InterPro"/>
</dbReference>
<feature type="compositionally biased region" description="Low complexity" evidence="3">
    <location>
        <begin position="87"/>
        <end position="99"/>
    </location>
</feature>
<feature type="region of interest" description="Disordered" evidence="3">
    <location>
        <begin position="50"/>
        <end position="112"/>
    </location>
</feature>
<dbReference type="EMBL" id="ML732560">
    <property type="protein sequence ID" value="KAB8067132.1"/>
    <property type="molecule type" value="Genomic_DNA"/>
</dbReference>
<dbReference type="InterPro" id="IPR016191">
    <property type="entry name" value="Ribonuclease/ribotoxin"/>
</dbReference>
<protein>
    <submittedName>
        <fullName evidence="5">Uncharacterized protein</fullName>
    </submittedName>
</protein>
<feature type="chain" id="PRO_5024958967" evidence="4">
    <location>
        <begin position="20"/>
        <end position="337"/>
    </location>
</feature>
<keyword evidence="4" id="KW-0732">Signal</keyword>
<dbReference type="OrthoDB" id="5425539at2759"/>
<evidence type="ECO:0000256" key="3">
    <source>
        <dbReference type="SAM" id="MobiDB-lite"/>
    </source>
</evidence>
<accession>A0A5N5WJ38</accession>
<dbReference type="GO" id="GO:0003723">
    <property type="term" value="F:RNA binding"/>
    <property type="evidence" value="ECO:0007669"/>
    <property type="project" value="InterPro"/>
</dbReference>
<organism evidence="5 6">
    <name type="scientific">Aspergillus leporis</name>
    <dbReference type="NCBI Taxonomy" id="41062"/>
    <lineage>
        <taxon>Eukaryota</taxon>
        <taxon>Fungi</taxon>
        <taxon>Dikarya</taxon>
        <taxon>Ascomycota</taxon>
        <taxon>Pezizomycotina</taxon>
        <taxon>Eurotiomycetes</taxon>
        <taxon>Eurotiomycetidae</taxon>
        <taxon>Eurotiales</taxon>
        <taxon>Aspergillaceae</taxon>
        <taxon>Aspergillus</taxon>
        <taxon>Aspergillus subgen. Circumdati</taxon>
    </lineage>
</organism>
<dbReference type="Gene3D" id="3.10.450.30">
    <property type="entry name" value="Microbial ribonucleases"/>
    <property type="match status" value="1"/>
</dbReference>
<dbReference type="SUPFAM" id="SSF53933">
    <property type="entry name" value="Microbial ribonucleases"/>
    <property type="match status" value="1"/>
</dbReference>
<dbReference type="Proteomes" id="UP000326565">
    <property type="component" value="Unassembled WGS sequence"/>
</dbReference>
<gene>
    <name evidence="5" type="ORF">BDV29DRAFT_163708</name>
</gene>
<evidence type="ECO:0000256" key="2">
    <source>
        <dbReference type="ARBA" id="ARBA00022801"/>
    </source>
</evidence>
<reference evidence="5 6" key="1">
    <citation type="submission" date="2019-04" db="EMBL/GenBank/DDBJ databases">
        <title>Friends and foes A comparative genomics study of 23 Aspergillus species from section Flavi.</title>
        <authorList>
            <consortium name="DOE Joint Genome Institute"/>
            <person name="Kjaerbolling I."/>
            <person name="Vesth T."/>
            <person name="Frisvad J.C."/>
            <person name="Nybo J.L."/>
            <person name="Theobald S."/>
            <person name="Kildgaard S."/>
            <person name="Isbrandt T."/>
            <person name="Kuo A."/>
            <person name="Sato A."/>
            <person name="Lyhne E.K."/>
            <person name="Kogle M.E."/>
            <person name="Wiebenga A."/>
            <person name="Kun R.S."/>
            <person name="Lubbers R.J."/>
            <person name="Makela M.R."/>
            <person name="Barry K."/>
            <person name="Chovatia M."/>
            <person name="Clum A."/>
            <person name="Daum C."/>
            <person name="Haridas S."/>
            <person name="He G."/>
            <person name="LaButti K."/>
            <person name="Lipzen A."/>
            <person name="Mondo S."/>
            <person name="Riley R."/>
            <person name="Salamov A."/>
            <person name="Simmons B.A."/>
            <person name="Magnuson J.K."/>
            <person name="Henrissat B."/>
            <person name="Mortensen U.H."/>
            <person name="Larsen T.O."/>
            <person name="Devries R.P."/>
            <person name="Grigoriev I.V."/>
            <person name="Machida M."/>
            <person name="Baker S.E."/>
            <person name="Andersen M.R."/>
        </authorList>
    </citation>
    <scope>NUCLEOTIDE SEQUENCE [LARGE SCALE GENOMIC DNA]</scope>
    <source>
        <strain evidence="5 6">CBS 151.66</strain>
    </source>
</reference>
<name>A0A5N5WJ38_9EURO</name>
<feature type="signal peptide" evidence="4">
    <location>
        <begin position="1"/>
        <end position="19"/>
    </location>
</feature>
<evidence type="ECO:0000313" key="5">
    <source>
        <dbReference type="EMBL" id="KAB8067132.1"/>
    </source>
</evidence>
<dbReference type="GO" id="GO:0016787">
    <property type="term" value="F:hydrolase activity"/>
    <property type="evidence" value="ECO:0007669"/>
    <property type="project" value="UniProtKB-KW"/>
</dbReference>
<feature type="region of interest" description="Disordered" evidence="3">
    <location>
        <begin position="197"/>
        <end position="245"/>
    </location>
</feature>
<evidence type="ECO:0000256" key="4">
    <source>
        <dbReference type="SAM" id="SignalP"/>
    </source>
</evidence>
<evidence type="ECO:0000256" key="1">
    <source>
        <dbReference type="ARBA" id="ARBA00022722"/>
    </source>
</evidence>
<feature type="compositionally biased region" description="Polar residues" evidence="3">
    <location>
        <begin position="207"/>
        <end position="228"/>
    </location>
</feature>
<evidence type="ECO:0000313" key="6">
    <source>
        <dbReference type="Proteomes" id="UP000326565"/>
    </source>
</evidence>